<keyword evidence="3" id="KW-0547">Nucleotide-binding</keyword>
<dbReference type="PANTHER" id="PTHR10534:SF2">
    <property type="entry name" value="PYRIDOXAL KINASE"/>
    <property type="match status" value="1"/>
</dbReference>
<evidence type="ECO:0000256" key="2">
    <source>
        <dbReference type="ARBA" id="ARBA00022679"/>
    </source>
</evidence>
<dbReference type="AlphaFoldDB" id="A0A1H3ZKF6"/>
<proteinExistence type="predicted"/>
<dbReference type="STRING" id="81409.SAMN04515656_1066"/>
<evidence type="ECO:0000256" key="1">
    <source>
        <dbReference type="ARBA" id="ARBA00012104"/>
    </source>
</evidence>
<gene>
    <name evidence="7" type="ORF">SAMN04515656_1066</name>
</gene>
<dbReference type="CDD" id="cd01173">
    <property type="entry name" value="pyridoxal_pyridoxamine_kinase"/>
    <property type="match status" value="1"/>
</dbReference>
<keyword evidence="8" id="KW-1185">Reference proteome</keyword>
<keyword evidence="2" id="KW-0808">Transferase</keyword>
<dbReference type="InterPro" id="IPR029056">
    <property type="entry name" value="Ribokinase-like"/>
</dbReference>
<sequence length="295" mass="31849">MDLKMNSDLTKLSGPLDRVAIVHDISGFGKCSTTVALPILSAAGIEGSCVPTAVLSTHTGGFSGFTYRDLTDDLVAFTDHWATLGLHFKAIYTGFLGSPRQTDLIIRFIEKLADTETLVCVDPAMADNGVLYSVFDDSMVDAMASLCRRADVLIPNMTEATLLLGEEYTEGPYTKEMIESYLKRLSEMGPKKVVLTGVFFEEAHLGAASYDAASGCIHYALEERIPGQFHGTGDVFASFLVSGLIKGFSLEDSVDLAVRLTQNCICRTVARGTNPREGVDFEGALPAMMQALHLV</sequence>
<dbReference type="EC" id="2.7.1.35" evidence="1"/>
<evidence type="ECO:0000256" key="4">
    <source>
        <dbReference type="ARBA" id="ARBA00022777"/>
    </source>
</evidence>
<evidence type="ECO:0000256" key="5">
    <source>
        <dbReference type="ARBA" id="ARBA00022840"/>
    </source>
</evidence>
<dbReference type="GO" id="GO:0005829">
    <property type="term" value="C:cytosol"/>
    <property type="evidence" value="ECO:0007669"/>
    <property type="project" value="TreeGrafter"/>
</dbReference>
<accession>A0A1H3ZKF6</accession>
<name>A0A1H3ZKF6_9FIRM</name>
<evidence type="ECO:0000256" key="3">
    <source>
        <dbReference type="ARBA" id="ARBA00022741"/>
    </source>
</evidence>
<keyword evidence="5" id="KW-0067">ATP-binding</keyword>
<dbReference type="GO" id="GO:0008478">
    <property type="term" value="F:pyridoxal kinase activity"/>
    <property type="evidence" value="ECO:0007669"/>
    <property type="project" value="UniProtKB-EC"/>
</dbReference>
<dbReference type="InterPro" id="IPR013749">
    <property type="entry name" value="PM/HMP-P_kinase-1"/>
</dbReference>
<dbReference type="Gene3D" id="3.40.1190.20">
    <property type="match status" value="1"/>
</dbReference>
<dbReference type="GO" id="GO:0009443">
    <property type="term" value="P:pyridoxal 5'-phosphate salvage"/>
    <property type="evidence" value="ECO:0007669"/>
    <property type="project" value="InterPro"/>
</dbReference>
<dbReference type="InterPro" id="IPR004625">
    <property type="entry name" value="PyrdxlKinase"/>
</dbReference>
<evidence type="ECO:0000313" key="8">
    <source>
        <dbReference type="Proteomes" id="UP000199394"/>
    </source>
</evidence>
<evidence type="ECO:0000313" key="7">
    <source>
        <dbReference type="EMBL" id="SEA23744.1"/>
    </source>
</evidence>
<dbReference type="NCBIfam" id="NF005491">
    <property type="entry name" value="PRK07105.1"/>
    <property type="match status" value="1"/>
</dbReference>
<dbReference type="GO" id="GO:0005524">
    <property type="term" value="F:ATP binding"/>
    <property type="evidence" value="ECO:0007669"/>
    <property type="project" value="UniProtKB-KW"/>
</dbReference>
<evidence type="ECO:0000259" key="6">
    <source>
        <dbReference type="Pfam" id="PF08543"/>
    </source>
</evidence>
<protein>
    <recommendedName>
        <fullName evidence="1">pyridoxal kinase</fullName>
        <ecNumber evidence="1">2.7.1.35</ecNumber>
    </recommendedName>
</protein>
<organism evidence="7 8">
    <name type="scientific">Eubacterium aggregans</name>
    <dbReference type="NCBI Taxonomy" id="81409"/>
    <lineage>
        <taxon>Bacteria</taxon>
        <taxon>Bacillati</taxon>
        <taxon>Bacillota</taxon>
        <taxon>Clostridia</taxon>
        <taxon>Eubacteriales</taxon>
        <taxon>Eubacteriaceae</taxon>
        <taxon>Eubacterium</taxon>
    </lineage>
</organism>
<dbReference type="Proteomes" id="UP000199394">
    <property type="component" value="Unassembled WGS sequence"/>
</dbReference>
<dbReference type="EMBL" id="FNRK01000006">
    <property type="protein sequence ID" value="SEA23744.1"/>
    <property type="molecule type" value="Genomic_DNA"/>
</dbReference>
<dbReference type="SUPFAM" id="SSF53613">
    <property type="entry name" value="Ribokinase-like"/>
    <property type="match status" value="1"/>
</dbReference>
<keyword evidence="4 7" id="KW-0418">Kinase</keyword>
<dbReference type="PANTHER" id="PTHR10534">
    <property type="entry name" value="PYRIDOXAL KINASE"/>
    <property type="match status" value="1"/>
</dbReference>
<reference evidence="7 8" key="1">
    <citation type="submission" date="2016-10" db="EMBL/GenBank/DDBJ databases">
        <authorList>
            <person name="de Groot N.N."/>
        </authorList>
    </citation>
    <scope>NUCLEOTIDE SEQUENCE [LARGE SCALE GENOMIC DNA]</scope>
    <source>
        <strain evidence="7 8">SR12</strain>
    </source>
</reference>
<feature type="domain" description="Pyridoxamine kinase/Phosphomethylpyrimidine kinase" evidence="6">
    <location>
        <begin position="41"/>
        <end position="272"/>
    </location>
</feature>
<dbReference type="Pfam" id="PF08543">
    <property type="entry name" value="Phos_pyr_kin"/>
    <property type="match status" value="1"/>
</dbReference>